<evidence type="ECO:0000313" key="1">
    <source>
        <dbReference type="EMBL" id="GIQ88043.1"/>
    </source>
</evidence>
<organism evidence="1 2">
    <name type="scientific">Kipferlia bialata</name>
    <dbReference type="NCBI Taxonomy" id="797122"/>
    <lineage>
        <taxon>Eukaryota</taxon>
        <taxon>Metamonada</taxon>
        <taxon>Carpediemonas-like organisms</taxon>
        <taxon>Kipferlia</taxon>
    </lineage>
</organism>
<proteinExistence type="predicted"/>
<comment type="caution">
    <text evidence="1">The sequence shown here is derived from an EMBL/GenBank/DDBJ whole genome shotgun (WGS) entry which is preliminary data.</text>
</comment>
<keyword evidence="2" id="KW-1185">Reference proteome</keyword>
<dbReference type="AlphaFoldDB" id="A0A9K3D685"/>
<gene>
    <name evidence="1" type="ORF">KIPB_010206</name>
</gene>
<name>A0A9K3D685_9EUKA</name>
<accession>A0A9K3D685</accession>
<dbReference type="Proteomes" id="UP000265618">
    <property type="component" value="Unassembled WGS sequence"/>
</dbReference>
<sequence>MFIYLNGQSSRCPTAIASGQHTFLVASVAGSSSDSVREGGIHSYSLSSEGEVCLERLHHSDPLVLSFASSASDQVVSGGKVYMYSGNRKEGQPRYQVLVHDLADPSALRSLVGNTHIPHVIGSDGTKQRTSSMVHAWLGLSHTISLGDGVILLNGLTSSSPKPRTYLYDTEHNAFTRDLRDTPSYKTHALVCGRVHAFASNGAHFTYTVKGGWVSEGMLPDGVQPVSRAEAFGRLILLFKWNSHREYIHVYDTISGDCIKLVDSPRCDKEFVSITRVVRVGHRILKLDVGFLQPGQHRDTPQGERLDGFEGRVGYMYTLNPALLYPSEEMGWGRVLEWDKSRRDGRGE</sequence>
<reference evidence="1 2" key="1">
    <citation type="journal article" date="2018" name="PLoS ONE">
        <title>The draft genome of Kipferlia bialata reveals reductive genome evolution in fornicate parasites.</title>
        <authorList>
            <person name="Tanifuji G."/>
            <person name="Takabayashi S."/>
            <person name="Kume K."/>
            <person name="Takagi M."/>
            <person name="Nakayama T."/>
            <person name="Kamikawa R."/>
            <person name="Inagaki Y."/>
            <person name="Hashimoto T."/>
        </authorList>
    </citation>
    <scope>NUCLEOTIDE SEQUENCE [LARGE SCALE GENOMIC DNA]</scope>
    <source>
        <strain evidence="1">NY0173</strain>
    </source>
</reference>
<evidence type="ECO:0000313" key="2">
    <source>
        <dbReference type="Proteomes" id="UP000265618"/>
    </source>
</evidence>
<dbReference type="EMBL" id="BDIP01003719">
    <property type="protein sequence ID" value="GIQ88043.1"/>
    <property type="molecule type" value="Genomic_DNA"/>
</dbReference>
<protein>
    <submittedName>
        <fullName evidence="1">Uncharacterized protein</fullName>
    </submittedName>
</protein>